<evidence type="ECO:0000256" key="2">
    <source>
        <dbReference type="ARBA" id="ARBA00005947"/>
    </source>
</evidence>
<dbReference type="GO" id="GO:0004106">
    <property type="term" value="F:chorismate mutase activity"/>
    <property type="evidence" value="ECO:0007669"/>
    <property type="project" value="UniProtKB-EC"/>
</dbReference>
<dbReference type="GO" id="GO:0046872">
    <property type="term" value="F:metal ion binding"/>
    <property type="evidence" value="ECO:0007669"/>
    <property type="project" value="UniProtKB-KW"/>
</dbReference>
<comment type="similarity">
    <text evidence="2">Belongs to the histone deacetylase family.</text>
</comment>
<dbReference type="UniPathway" id="UPA00120">
    <property type="reaction ID" value="UER00203"/>
</dbReference>
<dbReference type="GO" id="GO:0040029">
    <property type="term" value="P:epigenetic regulation of gene expression"/>
    <property type="evidence" value="ECO:0007669"/>
    <property type="project" value="TreeGrafter"/>
</dbReference>
<dbReference type="Gene3D" id="1.20.59.10">
    <property type="entry name" value="Chorismate mutase"/>
    <property type="match status" value="1"/>
</dbReference>
<evidence type="ECO:0000256" key="6">
    <source>
        <dbReference type="ARBA" id="ARBA00022833"/>
    </source>
</evidence>
<evidence type="ECO:0000259" key="7">
    <source>
        <dbReference type="PROSITE" id="PS51168"/>
    </source>
</evidence>
<dbReference type="AlphaFoldDB" id="A0A1X3RYP2"/>
<evidence type="ECO:0000313" key="8">
    <source>
        <dbReference type="EMBL" id="OSN07148.1"/>
    </source>
</evidence>
<dbReference type="InterPro" id="IPR023801">
    <property type="entry name" value="His_deacetylse_dom"/>
</dbReference>
<dbReference type="InterPro" id="IPR000286">
    <property type="entry name" value="HDACs"/>
</dbReference>
<dbReference type="InterPro" id="IPR037138">
    <property type="entry name" value="His_deacetylse_dom_sf"/>
</dbReference>
<evidence type="ECO:0000256" key="4">
    <source>
        <dbReference type="ARBA" id="ARBA00022723"/>
    </source>
</evidence>
<dbReference type="InterPro" id="IPR002701">
    <property type="entry name" value="CM_II_prokaryot"/>
</dbReference>
<evidence type="ECO:0000256" key="1">
    <source>
        <dbReference type="ARBA" id="ARBA00001947"/>
    </source>
</evidence>
<dbReference type="PROSITE" id="PS51168">
    <property type="entry name" value="CHORISMATE_MUT_2"/>
    <property type="match status" value="1"/>
</dbReference>
<dbReference type="PANTHER" id="PTHR10625:SF17">
    <property type="entry name" value="HISTONE DEACETYLASE 8"/>
    <property type="match status" value="1"/>
</dbReference>
<reference evidence="10 11" key="1">
    <citation type="submission" date="2016-02" db="EMBL/GenBank/DDBJ databases">
        <title>Species-wide whole genome sequencing reveals diversity, host range in Lonsdalea quercina.</title>
        <authorList>
            <person name="Li Y."/>
        </authorList>
    </citation>
    <scope>NUCLEOTIDE SEQUENCE [LARGE SCALE GENOMIC DNA]</scope>
    <source>
        <strain evidence="8 10">LMG 26264</strain>
        <strain evidence="9 11">LMG 26265</strain>
    </source>
</reference>
<dbReference type="GO" id="GO:0016787">
    <property type="term" value="F:hydrolase activity"/>
    <property type="evidence" value="ECO:0007669"/>
    <property type="project" value="UniProtKB-KW"/>
</dbReference>
<dbReference type="Gene3D" id="3.40.800.20">
    <property type="entry name" value="Histone deacetylase domain"/>
    <property type="match status" value="1"/>
</dbReference>
<keyword evidence="11" id="KW-1185">Reference proteome</keyword>
<evidence type="ECO:0000256" key="3">
    <source>
        <dbReference type="ARBA" id="ARBA00012404"/>
    </source>
</evidence>
<keyword evidence="6" id="KW-0862">Zinc</keyword>
<dbReference type="EC" id="5.4.99.5" evidence="3"/>
<dbReference type="GO" id="GO:0004407">
    <property type="term" value="F:histone deacetylase activity"/>
    <property type="evidence" value="ECO:0007669"/>
    <property type="project" value="TreeGrafter"/>
</dbReference>
<keyword evidence="4" id="KW-0479">Metal-binding</keyword>
<gene>
    <name evidence="8" type="ORF">AU511_05410</name>
    <name evidence="9" type="ORF">AU512_01575</name>
</gene>
<dbReference type="SMART" id="SM00830">
    <property type="entry name" value="CM_2"/>
    <property type="match status" value="1"/>
</dbReference>
<dbReference type="Pfam" id="PF01817">
    <property type="entry name" value="CM_2"/>
    <property type="match status" value="1"/>
</dbReference>
<proteinExistence type="inferred from homology"/>
<dbReference type="SUPFAM" id="SSF48600">
    <property type="entry name" value="Chorismate mutase II"/>
    <property type="match status" value="1"/>
</dbReference>
<keyword evidence="5" id="KW-0378">Hydrolase</keyword>
<protein>
    <recommendedName>
        <fullName evidence="3">chorismate mutase</fullName>
        <ecNumber evidence="3">5.4.99.5</ecNumber>
    </recommendedName>
</protein>
<dbReference type="SUPFAM" id="SSF52768">
    <property type="entry name" value="Arginase/deacetylase"/>
    <property type="match status" value="1"/>
</dbReference>
<sequence>MKAAKTTLTALLPRLHHPHYLNGLRHVQPPRDPAHAQAMAQSYAAPDIVQNTLLDPDCYPRAEASAVVSLLAARGLTQRQAYYTYALCRPPGHHAGKDFLGGYCYLNNAALAARTLADEGLGPVSVIDIDHHVGNGTSDVLSDHADIRFYSLHAVSEKTFPYRHAIAPAHPAHRYIGFETPPMASAYLAALDDVLNDALSAGSRSLVVSVGFDIIDGDPHGIWGLSPKIFHAIGERFAAANVPICFVQEGGYHMSALSDCAFALADGLCGSHTQTDASHPHDPLKGLEPFRVQINTLDDAIINLIAQRIDICAQVAAYKRTHNIPMMQPGRVEAVKQRCAERAANHGSPLSLRSLSTNALSTRPAGWKTTSLTMIATRNRTEKEISHMLRIYTLGPTGTCHENALRHYLRFQNVPEAEAEIILVDDLVAAGQQAVDDGDAYLLQCSAHHQVHIVTERYRERLPVVDTFIFPTQPLALLKRRDVEHPRQLALPEPTLGYINVDDWDEVIFETSKPVVAAKLLAGEYDAGLAYTFVATENPDRIELLETFGEVVTTWLLYGPRARYRGEIIAMPYPELNAPQHVS</sequence>
<dbReference type="Proteomes" id="UP000194040">
    <property type="component" value="Unassembled WGS sequence"/>
</dbReference>
<feature type="domain" description="Chorismate mutase" evidence="7">
    <location>
        <begin position="281"/>
        <end position="386"/>
    </location>
</feature>
<accession>A0A1X3RYP2</accession>
<organism evidence="8 10">
    <name type="scientific">Lonsdalea iberica</name>
    <dbReference type="NCBI Taxonomy" id="1082703"/>
    <lineage>
        <taxon>Bacteria</taxon>
        <taxon>Pseudomonadati</taxon>
        <taxon>Pseudomonadota</taxon>
        <taxon>Gammaproteobacteria</taxon>
        <taxon>Enterobacterales</taxon>
        <taxon>Pectobacteriaceae</taxon>
        <taxon>Lonsdalea</taxon>
    </lineage>
</organism>
<dbReference type="Proteomes" id="UP000194020">
    <property type="component" value="Unassembled WGS sequence"/>
</dbReference>
<comment type="cofactor">
    <cofactor evidence="1">
        <name>Zn(2+)</name>
        <dbReference type="ChEBI" id="CHEBI:29105"/>
    </cofactor>
</comment>
<name>A0A1X3RYP2_9GAMM</name>
<evidence type="ECO:0000313" key="11">
    <source>
        <dbReference type="Proteomes" id="UP000194040"/>
    </source>
</evidence>
<dbReference type="EMBL" id="LUTQ01000002">
    <property type="protein sequence ID" value="OSN11791.1"/>
    <property type="molecule type" value="Genomic_DNA"/>
</dbReference>
<comment type="caution">
    <text evidence="8">The sequence shown here is derived from an EMBL/GenBank/DDBJ whole genome shotgun (WGS) entry which is preliminary data.</text>
</comment>
<dbReference type="EMBL" id="LUTP01000009">
    <property type="protein sequence ID" value="OSN07148.1"/>
    <property type="molecule type" value="Genomic_DNA"/>
</dbReference>
<dbReference type="InterPro" id="IPR036979">
    <property type="entry name" value="CM_dom_sf"/>
</dbReference>
<evidence type="ECO:0000256" key="5">
    <source>
        <dbReference type="ARBA" id="ARBA00022801"/>
    </source>
</evidence>
<dbReference type="Pfam" id="PF00850">
    <property type="entry name" value="Hist_deacetyl"/>
    <property type="match status" value="1"/>
</dbReference>
<dbReference type="GO" id="GO:0046417">
    <property type="term" value="P:chorismate metabolic process"/>
    <property type="evidence" value="ECO:0007669"/>
    <property type="project" value="InterPro"/>
</dbReference>
<dbReference type="PRINTS" id="PR01270">
    <property type="entry name" value="HDASUPER"/>
</dbReference>
<evidence type="ECO:0000313" key="10">
    <source>
        <dbReference type="Proteomes" id="UP000194020"/>
    </source>
</evidence>
<dbReference type="PANTHER" id="PTHR10625">
    <property type="entry name" value="HISTONE DEACETYLASE HDAC1-RELATED"/>
    <property type="match status" value="1"/>
</dbReference>
<dbReference type="InterPro" id="IPR036263">
    <property type="entry name" value="Chorismate_II_sf"/>
</dbReference>
<dbReference type="InterPro" id="IPR023696">
    <property type="entry name" value="Ureohydrolase_dom_sf"/>
</dbReference>
<evidence type="ECO:0000313" key="9">
    <source>
        <dbReference type="EMBL" id="OSN11791.1"/>
    </source>
</evidence>